<gene>
    <name evidence="2" type="ORF">JZM24_15505</name>
</gene>
<comment type="caution">
    <text evidence="2">The sequence shown here is derived from an EMBL/GenBank/DDBJ whole genome shotgun (WGS) entry which is preliminary data.</text>
</comment>
<feature type="chain" id="PRO_5046071950" evidence="1">
    <location>
        <begin position="24"/>
        <end position="82"/>
    </location>
</feature>
<name>A0ABS5YFB7_9GAMM</name>
<keyword evidence="1" id="KW-0732">Signal</keyword>
<keyword evidence="3" id="KW-1185">Reference proteome</keyword>
<protein>
    <submittedName>
        <fullName evidence="2">Uncharacterized protein</fullName>
    </submittedName>
</protein>
<reference evidence="2 3" key="1">
    <citation type="journal article" date="2021" name="Genome Biol. Evol.">
        <title>The evolution of interdependence in a four-way mealybug symbiosis.</title>
        <authorList>
            <person name="Garber A.I."/>
            <person name="Kupper M."/>
            <person name="Laetsch D.R."/>
            <person name="Weldon S.R."/>
            <person name="Ladinsky M.S."/>
            <person name="Bjorkman P.J."/>
            <person name="McCutcheon J.P."/>
        </authorList>
    </citation>
    <scope>NUCLEOTIDE SEQUENCE [LARGE SCALE GENOMIC DNA]</scope>
    <source>
        <strain evidence="2">SOD</strain>
    </source>
</reference>
<evidence type="ECO:0000313" key="3">
    <source>
        <dbReference type="Proteomes" id="UP000811282"/>
    </source>
</evidence>
<organism evidence="2 3">
    <name type="scientific">Candidatus Sodalis endolongispinus</name>
    <dbReference type="NCBI Taxonomy" id="2812662"/>
    <lineage>
        <taxon>Bacteria</taxon>
        <taxon>Pseudomonadati</taxon>
        <taxon>Pseudomonadota</taxon>
        <taxon>Gammaproteobacteria</taxon>
        <taxon>Enterobacterales</taxon>
        <taxon>Bruguierivoracaceae</taxon>
        <taxon>Sodalis</taxon>
    </lineage>
</organism>
<feature type="signal peptide" evidence="1">
    <location>
        <begin position="1"/>
        <end position="23"/>
    </location>
</feature>
<dbReference type="EMBL" id="JAFJYC010000002">
    <property type="protein sequence ID" value="MBT9433170.1"/>
    <property type="molecule type" value="Genomic_DNA"/>
</dbReference>
<accession>A0ABS5YFB7</accession>
<evidence type="ECO:0000256" key="1">
    <source>
        <dbReference type="SAM" id="SignalP"/>
    </source>
</evidence>
<dbReference type="RefSeq" id="WP_215670781.1">
    <property type="nucleotide sequence ID" value="NZ_JAFJYC010000002.1"/>
</dbReference>
<sequence length="82" mass="9262">MNKIHTLSWGIIAVIMAMHQVQAESTFDYANYHRPDLYSKKSWLFRDETARIFDGAGHLLPTEGTSTKIAGNYPRALLLLAP</sequence>
<dbReference type="Proteomes" id="UP000811282">
    <property type="component" value="Unassembled WGS sequence"/>
</dbReference>
<evidence type="ECO:0000313" key="2">
    <source>
        <dbReference type="EMBL" id="MBT9433170.1"/>
    </source>
</evidence>
<proteinExistence type="predicted"/>